<keyword evidence="3 6" id="KW-1133">Transmembrane helix</keyword>
<evidence type="ECO:0000256" key="2">
    <source>
        <dbReference type="ARBA" id="ARBA00022692"/>
    </source>
</evidence>
<feature type="transmembrane region" description="Helical" evidence="6">
    <location>
        <begin position="93"/>
        <end position="113"/>
    </location>
</feature>
<feature type="transmembrane region" description="Helical" evidence="6">
    <location>
        <begin position="134"/>
        <end position="159"/>
    </location>
</feature>
<evidence type="ECO:0000313" key="9">
    <source>
        <dbReference type="Proteomes" id="UP001595799"/>
    </source>
</evidence>
<gene>
    <name evidence="8" type="ORF">ACFOW6_12585</name>
</gene>
<proteinExistence type="predicted"/>
<evidence type="ECO:0000313" key="8">
    <source>
        <dbReference type="EMBL" id="MFC4352378.1"/>
    </source>
</evidence>
<dbReference type="Proteomes" id="UP001595799">
    <property type="component" value="Unassembled WGS sequence"/>
</dbReference>
<dbReference type="Gene3D" id="1.20.120.350">
    <property type="entry name" value="Voltage-gated potassium channels. Chain C"/>
    <property type="match status" value="1"/>
</dbReference>
<dbReference type="PANTHER" id="PTHR10037:SF62">
    <property type="entry name" value="SODIUM CHANNEL PROTEIN 60E"/>
    <property type="match status" value="1"/>
</dbReference>
<comment type="caution">
    <text evidence="8">The sequence shown here is derived from an EMBL/GenBank/DDBJ whole genome shotgun (WGS) entry which is preliminary data.</text>
</comment>
<feature type="domain" description="Ion transport" evidence="7">
    <location>
        <begin position="29"/>
        <end position="241"/>
    </location>
</feature>
<feature type="transmembrane region" description="Helical" evidence="6">
    <location>
        <begin position="29"/>
        <end position="46"/>
    </location>
</feature>
<evidence type="ECO:0000256" key="5">
    <source>
        <dbReference type="SAM" id="MobiDB-lite"/>
    </source>
</evidence>
<protein>
    <submittedName>
        <fullName evidence="8">Ion transporter</fullName>
    </submittedName>
</protein>
<dbReference type="Gene3D" id="1.10.287.70">
    <property type="match status" value="1"/>
</dbReference>
<feature type="region of interest" description="Disordered" evidence="5">
    <location>
        <begin position="268"/>
        <end position="289"/>
    </location>
</feature>
<dbReference type="RefSeq" id="WP_382422728.1">
    <property type="nucleotide sequence ID" value="NZ_JBHSCW010000007.1"/>
</dbReference>
<dbReference type="InterPro" id="IPR027359">
    <property type="entry name" value="Volt_channel_dom_sf"/>
</dbReference>
<keyword evidence="2 6" id="KW-0812">Transmembrane</keyword>
<evidence type="ECO:0000256" key="4">
    <source>
        <dbReference type="ARBA" id="ARBA00023136"/>
    </source>
</evidence>
<dbReference type="EMBL" id="JBHSCW010000007">
    <property type="protein sequence ID" value="MFC4352378.1"/>
    <property type="molecule type" value="Genomic_DNA"/>
</dbReference>
<evidence type="ECO:0000256" key="1">
    <source>
        <dbReference type="ARBA" id="ARBA00004141"/>
    </source>
</evidence>
<dbReference type="Pfam" id="PF00520">
    <property type="entry name" value="Ion_trans"/>
    <property type="match status" value="1"/>
</dbReference>
<dbReference type="InterPro" id="IPR043203">
    <property type="entry name" value="VGCC_Ca_Na"/>
</dbReference>
<name>A0ABV8UPH5_9PROT</name>
<evidence type="ECO:0000256" key="3">
    <source>
        <dbReference type="ARBA" id="ARBA00022989"/>
    </source>
</evidence>
<sequence length="289" mass="32060">MDKPFAQNNGGSEGKVRNTLRRLVEHRRTQHFITALIVINAITLGLETSETAMARAGDLLVAADRAILSVFVLELLAKMTAYGWRFVRDPWNIFDTLVVGIALVPATGNLSVLRALRILRVMRLVSVVPSMRRVVGALLSAIPGMGSIVALLALVFYVFSVMATKLYGEAFPEWFGTIGASAYTLFQIMTLESWSMDIVRPVMERFELAWIFFVPFILLTSFTVLNLFIAIIVNAMQSQHDSDIQAEREAAHADAEAILQEVREIRQEVQDLKPEKNGSSSGSESERSG</sequence>
<dbReference type="PANTHER" id="PTHR10037">
    <property type="entry name" value="VOLTAGE-GATED CATION CHANNEL CALCIUM AND SODIUM"/>
    <property type="match status" value="1"/>
</dbReference>
<evidence type="ECO:0000259" key="7">
    <source>
        <dbReference type="Pfam" id="PF00520"/>
    </source>
</evidence>
<accession>A0ABV8UPH5</accession>
<comment type="subcellular location">
    <subcellularLocation>
        <location evidence="1">Membrane</location>
        <topology evidence="1">Multi-pass membrane protein</topology>
    </subcellularLocation>
</comment>
<reference evidence="9" key="1">
    <citation type="journal article" date="2019" name="Int. J. Syst. Evol. Microbiol.">
        <title>The Global Catalogue of Microorganisms (GCM) 10K type strain sequencing project: providing services to taxonomists for standard genome sequencing and annotation.</title>
        <authorList>
            <consortium name="The Broad Institute Genomics Platform"/>
            <consortium name="The Broad Institute Genome Sequencing Center for Infectious Disease"/>
            <person name="Wu L."/>
            <person name="Ma J."/>
        </authorList>
    </citation>
    <scope>NUCLEOTIDE SEQUENCE [LARGE SCALE GENOMIC DNA]</scope>
    <source>
        <strain evidence="9">CECT 8472</strain>
    </source>
</reference>
<organism evidence="8 9">
    <name type="scientific">Fodinicurvata halophila</name>
    <dbReference type="NCBI Taxonomy" id="1419723"/>
    <lineage>
        <taxon>Bacteria</taxon>
        <taxon>Pseudomonadati</taxon>
        <taxon>Pseudomonadota</taxon>
        <taxon>Alphaproteobacteria</taxon>
        <taxon>Rhodospirillales</taxon>
        <taxon>Rhodovibrionaceae</taxon>
        <taxon>Fodinicurvata</taxon>
    </lineage>
</organism>
<dbReference type="InterPro" id="IPR005821">
    <property type="entry name" value="Ion_trans_dom"/>
</dbReference>
<feature type="transmembrane region" description="Helical" evidence="6">
    <location>
        <begin position="208"/>
        <end position="233"/>
    </location>
</feature>
<keyword evidence="9" id="KW-1185">Reference proteome</keyword>
<keyword evidence="4 6" id="KW-0472">Membrane</keyword>
<evidence type="ECO:0000256" key="6">
    <source>
        <dbReference type="SAM" id="Phobius"/>
    </source>
</evidence>
<dbReference type="SUPFAM" id="SSF81324">
    <property type="entry name" value="Voltage-gated potassium channels"/>
    <property type="match status" value="1"/>
</dbReference>